<dbReference type="InterPro" id="IPR044153">
    <property type="entry name" value="PIN_Pae0151-like"/>
</dbReference>
<organism evidence="3 4">
    <name type="scientific">Candidatus Gottesmanbacteria bacterium GW2011_GWA1_43_11</name>
    <dbReference type="NCBI Taxonomy" id="1618436"/>
    <lineage>
        <taxon>Bacteria</taxon>
        <taxon>Candidatus Gottesmaniibacteriota</taxon>
    </lineage>
</organism>
<dbReference type="CDD" id="cd09873">
    <property type="entry name" value="PIN_Pae0151-like"/>
    <property type="match status" value="1"/>
</dbReference>
<keyword evidence="1" id="KW-0460">Magnesium</keyword>
<name>A0A0G1CHL0_9BACT</name>
<gene>
    <name evidence="3" type="ORF">UV59_C0012G0062</name>
</gene>
<dbReference type="PANTHER" id="PTHR35901:SF1">
    <property type="entry name" value="EXONUCLEASE VAPC9"/>
    <property type="match status" value="1"/>
</dbReference>
<dbReference type="PANTHER" id="PTHR35901">
    <property type="entry name" value="RIBONUCLEASE VAPC3"/>
    <property type="match status" value="1"/>
</dbReference>
<evidence type="ECO:0000256" key="1">
    <source>
        <dbReference type="ARBA" id="ARBA00022842"/>
    </source>
</evidence>
<feature type="domain" description="PIN" evidence="2">
    <location>
        <begin position="2"/>
        <end position="124"/>
    </location>
</feature>
<dbReference type="SUPFAM" id="SSF88723">
    <property type="entry name" value="PIN domain-like"/>
    <property type="match status" value="1"/>
</dbReference>
<dbReference type="EMBL" id="LCFB01000012">
    <property type="protein sequence ID" value="KKS84969.1"/>
    <property type="molecule type" value="Genomic_DNA"/>
</dbReference>
<dbReference type="InterPro" id="IPR029060">
    <property type="entry name" value="PIN-like_dom_sf"/>
</dbReference>
<dbReference type="AlphaFoldDB" id="A0A0G1CHL0"/>
<accession>A0A0G1CHL0</accession>
<protein>
    <recommendedName>
        <fullName evidence="2">PIN domain-containing protein</fullName>
    </recommendedName>
</protein>
<dbReference type="Gene3D" id="3.40.50.1010">
    <property type="entry name" value="5'-nuclease"/>
    <property type="match status" value="1"/>
</dbReference>
<dbReference type="Pfam" id="PF01850">
    <property type="entry name" value="PIN"/>
    <property type="match status" value="1"/>
</dbReference>
<dbReference type="InterPro" id="IPR051619">
    <property type="entry name" value="TypeII_TA_RNase_PINc/VapC"/>
</dbReference>
<evidence type="ECO:0000259" key="2">
    <source>
        <dbReference type="Pfam" id="PF01850"/>
    </source>
</evidence>
<dbReference type="STRING" id="1618436.UV59_C0012G0062"/>
<evidence type="ECO:0000313" key="4">
    <source>
        <dbReference type="Proteomes" id="UP000034543"/>
    </source>
</evidence>
<dbReference type="InterPro" id="IPR002716">
    <property type="entry name" value="PIN_dom"/>
</dbReference>
<reference evidence="3 4" key="1">
    <citation type="journal article" date="2015" name="Nature">
        <title>rRNA introns, odd ribosomes, and small enigmatic genomes across a large radiation of phyla.</title>
        <authorList>
            <person name="Brown C.T."/>
            <person name="Hug L.A."/>
            <person name="Thomas B.C."/>
            <person name="Sharon I."/>
            <person name="Castelle C.J."/>
            <person name="Singh A."/>
            <person name="Wilkins M.J."/>
            <person name="Williams K.H."/>
            <person name="Banfield J.F."/>
        </authorList>
    </citation>
    <scope>NUCLEOTIDE SEQUENCE [LARGE SCALE GENOMIC DNA]</scope>
</reference>
<dbReference type="Proteomes" id="UP000034543">
    <property type="component" value="Unassembled WGS sequence"/>
</dbReference>
<evidence type="ECO:0000313" key="3">
    <source>
        <dbReference type="EMBL" id="KKS84969.1"/>
    </source>
</evidence>
<proteinExistence type="predicted"/>
<sequence length="137" mass="15634">MIIVDTSVALKWFRTKDEKFIEQALALIRNHLTNQETISVPQLFYLEIANALTTKTDTDSRQIAIDLKKLYNMELKVIEATKSEVISAAKLAKKYKTSVYDMLYAVVAKTNNCILITADENFVKKTGFKFVKHISQV</sequence>
<comment type="caution">
    <text evidence="3">The sequence shown here is derived from an EMBL/GenBank/DDBJ whole genome shotgun (WGS) entry which is preliminary data.</text>
</comment>